<dbReference type="AlphaFoldDB" id="A0A919IRP7"/>
<proteinExistence type="predicted"/>
<gene>
    <name evidence="2" type="ORF">Acy02nite_71080</name>
</gene>
<protein>
    <submittedName>
        <fullName evidence="2">Uncharacterized protein</fullName>
    </submittedName>
</protein>
<comment type="caution">
    <text evidence="2">The sequence shown here is derived from an EMBL/GenBank/DDBJ whole genome shotgun (WGS) entry which is preliminary data.</text>
</comment>
<dbReference type="Proteomes" id="UP000619479">
    <property type="component" value="Unassembled WGS sequence"/>
</dbReference>
<reference evidence="2" key="1">
    <citation type="submission" date="2021-01" db="EMBL/GenBank/DDBJ databases">
        <title>Whole genome shotgun sequence of Actinoplanes cyaneus NBRC 14990.</title>
        <authorList>
            <person name="Komaki H."/>
            <person name="Tamura T."/>
        </authorList>
    </citation>
    <scope>NUCLEOTIDE SEQUENCE</scope>
    <source>
        <strain evidence="2">NBRC 14990</strain>
    </source>
</reference>
<dbReference type="EMBL" id="BOMH01000059">
    <property type="protein sequence ID" value="GID69227.1"/>
    <property type="molecule type" value="Genomic_DNA"/>
</dbReference>
<keyword evidence="3" id="KW-1185">Reference proteome</keyword>
<feature type="compositionally biased region" description="Low complexity" evidence="1">
    <location>
        <begin position="43"/>
        <end position="60"/>
    </location>
</feature>
<feature type="compositionally biased region" description="Basic and acidic residues" evidence="1">
    <location>
        <begin position="173"/>
        <end position="183"/>
    </location>
</feature>
<sequence>MIEVTGARASGAGWFRNAGVVAVLLVTTAVGAGCADKSGDGNTVASAPDPTTAATVAPAAPSGGTGDLAAYVNCMRQNGMPDFPDPENGSLALPDGVNPNSKEFKDAEAKCATVKPAGQPQKGDKGAQDTWSQDDKIKYAKCMRENGATGFSDPDANGDFSNRKGAGPDPESEQYKAAEEACKKFKGSVPEEAPQGGAGK</sequence>
<accession>A0A919IRP7</accession>
<evidence type="ECO:0000256" key="1">
    <source>
        <dbReference type="SAM" id="MobiDB-lite"/>
    </source>
</evidence>
<feature type="region of interest" description="Disordered" evidence="1">
    <location>
        <begin position="145"/>
        <end position="200"/>
    </location>
</feature>
<name>A0A919IRP7_9ACTN</name>
<evidence type="ECO:0000313" key="3">
    <source>
        <dbReference type="Proteomes" id="UP000619479"/>
    </source>
</evidence>
<organism evidence="2 3">
    <name type="scientific">Actinoplanes cyaneus</name>
    <dbReference type="NCBI Taxonomy" id="52696"/>
    <lineage>
        <taxon>Bacteria</taxon>
        <taxon>Bacillati</taxon>
        <taxon>Actinomycetota</taxon>
        <taxon>Actinomycetes</taxon>
        <taxon>Micromonosporales</taxon>
        <taxon>Micromonosporaceae</taxon>
        <taxon>Actinoplanes</taxon>
    </lineage>
</organism>
<feature type="region of interest" description="Disordered" evidence="1">
    <location>
        <begin position="36"/>
        <end position="60"/>
    </location>
</feature>
<evidence type="ECO:0000313" key="2">
    <source>
        <dbReference type="EMBL" id="GID69227.1"/>
    </source>
</evidence>